<dbReference type="PANTHER" id="PTHR43777:SF1">
    <property type="entry name" value="MOLYBDENUM COFACTOR CYTIDYLYLTRANSFERASE"/>
    <property type="match status" value="1"/>
</dbReference>
<dbReference type="SUPFAM" id="SSF53448">
    <property type="entry name" value="Nucleotide-diphospho-sugar transferases"/>
    <property type="match status" value="1"/>
</dbReference>
<name>A0ABT1P2P2_9GAMM</name>
<evidence type="ECO:0000256" key="2">
    <source>
        <dbReference type="SAM" id="MobiDB-lite"/>
    </source>
</evidence>
<evidence type="ECO:0000313" key="4">
    <source>
        <dbReference type="EMBL" id="MCQ3830393.1"/>
    </source>
</evidence>
<evidence type="ECO:0000259" key="3">
    <source>
        <dbReference type="Pfam" id="PF12804"/>
    </source>
</evidence>
<feature type="domain" description="MobA-like NTP transferase" evidence="3">
    <location>
        <begin position="11"/>
        <end position="167"/>
    </location>
</feature>
<gene>
    <name evidence="4" type="ORF">HXX02_13140</name>
</gene>
<dbReference type="PANTHER" id="PTHR43777">
    <property type="entry name" value="MOLYBDENUM COFACTOR CYTIDYLYLTRANSFERASE"/>
    <property type="match status" value="1"/>
</dbReference>
<evidence type="ECO:0000256" key="1">
    <source>
        <dbReference type="ARBA" id="ARBA00022842"/>
    </source>
</evidence>
<feature type="region of interest" description="Disordered" evidence="2">
    <location>
        <begin position="200"/>
        <end position="223"/>
    </location>
</feature>
<dbReference type="RefSeq" id="WP_255875337.1">
    <property type="nucleotide sequence ID" value="NZ_JACASI010000034.1"/>
</dbReference>
<dbReference type="CDD" id="cd04182">
    <property type="entry name" value="GT_2_like_f"/>
    <property type="match status" value="1"/>
</dbReference>
<sequence length="223" mass="24616">MSSARHELTTVILAAGAAQRFGDCKHLLLQGGKPLLQHRVDAVLEAGLSNPLIVTGAWHSAIEQMHPHLNLKHHHNWHQGLGSSIAFAMNCVPENARAVLLLLGDQVAVSNEEIAQLHRQWRQQTDKVVCAQYQHAPGVPAIFPRSLFPALRELDGDRGAKALLKANADSLHTIPMPSAAIDIDTPEDWQRWQNTQHEFTEPLTGHQTEPQTPPENSGDALWN</sequence>
<evidence type="ECO:0000313" key="5">
    <source>
        <dbReference type="Proteomes" id="UP001205566"/>
    </source>
</evidence>
<proteinExistence type="predicted"/>
<dbReference type="InterPro" id="IPR029044">
    <property type="entry name" value="Nucleotide-diphossugar_trans"/>
</dbReference>
<keyword evidence="5" id="KW-1185">Reference proteome</keyword>
<protein>
    <submittedName>
        <fullName evidence="4">Nucleotidyltransferase family protein</fullName>
    </submittedName>
</protein>
<dbReference type="EMBL" id="JACASI010000034">
    <property type="protein sequence ID" value="MCQ3830393.1"/>
    <property type="molecule type" value="Genomic_DNA"/>
</dbReference>
<dbReference type="Proteomes" id="UP001205566">
    <property type="component" value="Unassembled WGS sequence"/>
</dbReference>
<keyword evidence="1" id="KW-0460">Magnesium</keyword>
<organism evidence="4 5">
    <name type="scientific">Microbulbifer elongatus</name>
    <dbReference type="NCBI Taxonomy" id="86173"/>
    <lineage>
        <taxon>Bacteria</taxon>
        <taxon>Pseudomonadati</taxon>
        <taxon>Pseudomonadota</taxon>
        <taxon>Gammaproteobacteria</taxon>
        <taxon>Cellvibrionales</taxon>
        <taxon>Microbulbiferaceae</taxon>
        <taxon>Microbulbifer</taxon>
    </lineage>
</organism>
<dbReference type="Pfam" id="PF12804">
    <property type="entry name" value="NTP_transf_3"/>
    <property type="match status" value="1"/>
</dbReference>
<reference evidence="4" key="1">
    <citation type="thesis" date="2020" institute="Technische Universitat Dresden" country="Dresden, Germany">
        <title>The Agarolytic System of Microbulbifer elongatus PORT2, Isolated from Batu Karas, Pangandaran West Java Indonesia.</title>
        <authorList>
            <person name="Anggraeni S.R."/>
        </authorList>
    </citation>
    <scope>NUCLEOTIDE SEQUENCE</scope>
    <source>
        <strain evidence="4">PORT2</strain>
    </source>
</reference>
<comment type="caution">
    <text evidence="4">The sequence shown here is derived from an EMBL/GenBank/DDBJ whole genome shotgun (WGS) entry which is preliminary data.</text>
</comment>
<accession>A0ABT1P2P2</accession>
<dbReference type="InterPro" id="IPR025877">
    <property type="entry name" value="MobA-like_NTP_Trfase"/>
</dbReference>
<dbReference type="Gene3D" id="3.90.550.10">
    <property type="entry name" value="Spore Coat Polysaccharide Biosynthesis Protein SpsA, Chain A"/>
    <property type="match status" value="1"/>
</dbReference>